<sequence>MNTLFRLLSDQDQKVRNAASHAISFVIQKIYPSKKETPISMMIETAREQSDLFNFDQNRCALDLVRNIYFYNDLPSQVRDGDVMNCDALMMIVGDLMQRLMSSNCKFYSQGLLEALQAICKRWSPWSHKEAYTEQGILNYCLDNLEYCNGSVATRTILLDLCCMIYPVDIHNVMRHKTTNRDIFERDYQNITGKWQHLENEKVASLAEKFLQVTLKMLNVLVHLIEEVNPNVHLNKSGIALPGSPVRRKTQDPIQRRGSTVSQDTDDKGSLRKKVPSPATSLKANFTGHFYNEPFYMKLYENLRAMYSNHKINLDQKGSIFYEFLETVLNCLAVQLELATEKEFGYVTEEILYYLKVIMPLCSNKTVYCITQLLKCLFGTNMINQYNDFMTIADNRFLPVRTSFYRHVMLVNPVSTREDSGRSSVCSNTSQKLSLDTKNPKMVMERQMLIALENFSKNKTDRKWSTNKKELERYIRLFEPVVIQALKLIQLCDGLMASGAHSECIAGLEPVAVKVFSNMGGNSVLGRTQQQEAQATREVLFYMLQKTMHQPKVLDLVSCVLSLSQDHPESYYRWSELASDTLLNLLTQRSIELDSCDAVSSLERLLDSVYKDVLLEQSRVEVLLKILFKAPPDQATTPRKLKLRYLSIIMILLRKVLVLIPESEILLSINYLKSTSISPQSIFFNAKLDIDPLNVQNVNENCANLSPDVVLVRFLFKTLTFAIIEMDDCQTNLNSNSDCNKDGLLYSVCVNIIVHVKHMLHLTDGCLFPLTAKTAQNILHNEQSGLNTGLYSPEENIPLDHLNLICLKLAHRLPLLTVHWSHLLIRLNFMSQKYWHKLMIGCGRGVAEGVAGAVGGGADARAHSRYEVQIVENGLNQVVHLTWLLVNRVHVLISQYNEDIVQTLIAKVQENSVASGLLLQAIAARCQCCLKDEFALNIYKVLSLSHESQSGALVFLICRIIGKLEPAIAVRFANLATERCKMLAEVSSEDIKCQLSKEDLQVALESIQRDKVHVRYPALVVQLNNLASSTFDLSPLDLTLDRVVNPQNVLTTNVDANWLINEIKIRCRTNGTFQKLSNYNNLALLLSNLTKVDLQTVMLCPEFDRKILASCFKVSCDTFTRDFLNILSISEAKEMEREKEREQETVKKEQELTSSIDSNKLNVVNLHVFKRSDSKESKSQFFIPINETEQKGFGNLKISEEEVEMSLPKLSDLYEVSILTLDKSISDILRLFPKQNRPLSQSETFNMNIEQTIDRYTRRCHQVFQDKLFYKEFITVQAILTGFLNSLDRMIALIDEADCDLLEKCIENIIPTNLCKNIAIYCVVSLQYLSFLIKNKKEVESPVHADVSFRATIMETENIVVDYVIVETVHNVAKALSFKEIWSELNVDSNFNRIQSAISCLFAVLKYLVKDTKPLILKQHMPVQDSGPKPDFVLISDRLITMVQYWEHNFYTKPIGDILGKGLRKPIESLLISLSRLEVVNNIALIPPIAWSYVEVTVKNDTIQKIDLPLQALQDMDVLESFLFRVNLLGWSCKKQFEEIWVGLLGALPGNGTHWAVRGIAQLVATTAPAVRRRGTLHVPRTHLYLTHGMQRLRSLLVGTSAYSMLEEVNLERVPLLADQFDGYHCAQFSTDYLKLASDITDEAPSRVRQAVKRKKKNKDIDVNSCLQLLMDVTSEMLEPKATTGLAARTALLSSIQTASCAFSSPAHWSWAGAQLAAEAGGHWASITRALLQALAVCLPVLYPCEGMQELSTVHQKLLKSLTSSYAPLRQAALHGCLLQLSAGPAAHLLPDLVASVRHHLQRHQRARISLYEQSLYWTVLFSLVEAGHQDLVSLAVDFVISYPTHYCTALVVRVSITEYYQCGYYQCGYYFFFYLKQELKRNI</sequence>
<name>A0A0N1IP34_PAPMA</name>
<dbReference type="SUPFAM" id="SSF48371">
    <property type="entry name" value="ARM repeat"/>
    <property type="match status" value="1"/>
</dbReference>
<reference evidence="2 3" key="1">
    <citation type="journal article" date="2015" name="Nat. Commun.">
        <title>Outbred genome sequencing and CRISPR/Cas9 gene editing in butterflies.</title>
        <authorList>
            <person name="Li X."/>
            <person name="Fan D."/>
            <person name="Zhang W."/>
            <person name="Liu G."/>
            <person name="Zhang L."/>
            <person name="Zhao L."/>
            <person name="Fang X."/>
            <person name="Chen L."/>
            <person name="Dong Y."/>
            <person name="Chen Y."/>
            <person name="Ding Y."/>
            <person name="Zhao R."/>
            <person name="Feng M."/>
            <person name="Zhu Y."/>
            <person name="Feng Y."/>
            <person name="Jiang X."/>
            <person name="Zhu D."/>
            <person name="Xiang H."/>
            <person name="Feng X."/>
            <person name="Li S."/>
            <person name="Wang J."/>
            <person name="Zhang G."/>
            <person name="Kronforst M.R."/>
            <person name="Wang W."/>
        </authorList>
    </citation>
    <scope>NUCLEOTIDE SEQUENCE [LARGE SCALE GENOMIC DNA]</scope>
    <source>
        <strain evidence="2">Ya'a_city_454_Pm</strain>
        <tissue evidence="2">Whole body</tissue>
    </source>
</reference>
<dbReference type="Proteomes" id="UP000053240">
    <property type="component" value="Unassembled WGS sequence"/>
</dbReference>
<dbReference type="Pfam" id="PF20927">
    <property type="entry name" value="Htt_C-HEAT"/>
    <property type="match status" value="1"/>
</dbReference>
<evidence type="ECO:0000313" key="2">
    <source>
        <dbReference type="EMBL" id="KPJ12183.1"/>
    </source>
</evidence>
<dbReference type="InterPro" id="IPR048412">
    <property type="entry name" value="Htt_bridge"/>
</dbReference>
<organism evidence="2 3">
    <name type="scientific">Papilio machaon</name>
    <name type="common">Old World swallowtail butterfly</name>
    <dbReference type="NCBI Taxonomy" id="76193"/>
    <lineage>
        <taxon>Eukaryota</taxon>
        <taxon>Metazoa</taxon>
        <taxon>Ecdysozoa</taxon>
        <taxon>Arthropoda</taxon>
        <taxon>Hexapoda</taxon>
        <taxon>Insecta</taxon>
        <taxon>Pterygota</taxon>
        <taxon>Neoptera</taxon>
        <taxon>Endopterygota</taxon>
        <taxon>Lepidoptera</taxon>
        <taxon>Glossata</taxon>
        <taxon>Ditrysia</taxon>
        <taxon>Papilionoidea</taxon>
        <taxon>Papilionidae</taxon>
        <taxon>Papilioninae</taxon>
        <taxon>Papilio</taxon>
    </lineage>
</organism>
<dbReference type="InParanoid" id="A0A0N1IP34"/>
<keyword evidence="3" id="KW-1185">Reference proteome</keyword>
<dbReference type="GO" id="GO:0005737">
    <property type="term" value="C:cytoplasm"/>
    <property type="evidence" value="ECO:0007669"/>
    <property type="project" value="TreeGrafter"/>
</dbReference>
<feature type="region of interest" description="Disordered" evidence="1">
    <location>
        <begin position="239"/>
        <end position="276"/>
    </location>
</feature>
<evidence type="ECO:0000313" key="3">
    <source>
        <dbReference type="Proteomes" id="UP000053240"/>
    </source>
</evidence>
<dbReference type="EMBL" id="KQ460794">
    <property type="protein sequence ID" value="KPJ12183.1"/>
    <property type="molecule type" value="Genomic_DNA"/>
</dbReference>
<proteinExistence type="predicted"/>
<dbReference type="PANTHER" id="PTHR10170:SF10">
    <property type="entry name" value="HUNTINGTIN"/>
    <property type="match status" value="1"/>
</dbReference>
<dbReference type="InterPro" id="IPR048413">
    <property type="entry name" value="Htt_C-HEAT_rpt"/>
</dbReference>
<protein>
    <submittedName>
        <fullName evidence="2">Huntingtin</fullName>
    </submittedName>
</protein>
<gene>
    <name evidence="2" type="ORF">RR48_01595</name>
</gene>
<dbReference type="PANTHER" id="PTHR10170">
    <property type="entry name" value="HUNTINGTON DISEASE PROTEIN"/>
    <property type="match status" value="1"/>
</dbReference>
<accession>A0A0N1IP34</accession>
<dbReference type="Pfam" id="PF20925">
    <property type="entry name" value="Htt_bridge"/>
    <property type="match status" value="2"/>
</dbReference>
<dbReference type="InterPro" id="IPR024613">
    <property type="entry name" value="Huntingtin_N_HEAT_rpt-2"/>
</dbReference>
<dbReference type="InterPro" id="IPR028426">
    <property type="entry name" value="Huntingtin_fam"/>
</dbReference>
<evidence type="ECO:0000256" key="1">
    <source>
        <dbReference type="SAM" id="MobiDB-lite"/>
    </source>
</evidence>
<dbReference type="InterPro" id="IPR016024">
    <property type="entry name" value="ARM-type_fold"/>
</dbReference>
<dbReference type="Pfam" id="PF12372">
    <property type="entry name" value="Htt_N-HEAT"/>
    <property type="match status" value="1"/>
</dbReference>
<dbReference type="STRING" id="76193.A0A0N1IP34"/>